<evidence type="ECO:0000313" key="6">
    <source>
        <dbReference type="Proteomes" id="UP000278035"/>
    </source>
</evidence>
<dbReference type="Gene3D" id="1.10.260.40">
    <property type="entry name" value="lambda repressor-like DNA-binding domains"/>
    <property type="match status" value="1"/>
</dbReference>
<keyword evidence="1" id="KW-0805">Transcription regulation</keyword>
<dbReference type="PROSITE" id="PS50943">
    <property type="entry name" value="HTH_CROC1"/>
    <property type="match status" value="1"/>
</dbReference>
<dbReference type="GO" id="GO:0005829">
    <property type="term" value="C:cytosol"/>
    <property type="evidence" value="ECO:0007669"/>
    <property type="project" value="TreeGrafter"/>
</dbReference>
<dbReference type="PANTHER" id="PTHR46797:SF23">
    <property type="entry name" value="HTH-TYPE TRANSCRIPTIONAL REGULATOR SUTR"/>
    <property type="match status" value="1"/>
</dbReference>
<reference evidence="6" key="1">
    <citation type="submission" date="2018-11" db="EMBL/GenBank/DDBJ databases">
        <title>Shewanella sp. M2.</title>
        <authorList>
            <person name="Hwang Y.J."/>
            <person name="Hwang C.Y."/>
        </authorList>
    </citation>
    <scope>NUCLEOTIDE SEQUENCE [LARGE SCALE GENOMIC DNA]</scope>
    <source>
        <strain evidence="6">LMG 19866</strain>
    </source>
</reference>
<gene>
    <name evidence="5" type="ORF">EGC82_18180</name>
</gene>
<dbReference type="RefSeq" id="WP_124732005.1">
    <property type="nucleotide sequence ID" value="NZ_CBCSKC010000052.1"/>
</dbReference>
<name>A0A3G8M0E7_9GAMM</name>
<keyword evidence="3" id="KW-0804">Transcription</keyword>
<dbReference type="PANTHER" id="PTHR46797">
    <property type="entry name" value="HTH-TYPE TRANSCRIPTIONAL REGULATOR"/>
    <property type="match status" value="1"/>
</dbReference>
<dbReference type="GO" id="GO:0003700">
    <property type="term" value="F:DNA-binding transcription factor activity"/>
    <property type="evidence" value="ECO:0007669"/>
    <property type="project" value="TreeGrafter"/>
</dbReference>
<feature type="domain" description="HTH cro/C1-type" evidence="4">
    <location>
        <begin position="11"/>
        <end position="65"/>
    </location>
</feature>
<organism evidence="5 6">
    <name type="scientific">Shewanella livingstonensis</name>
    <dbReference type="NCBI Taxonomy" id="150120"/>
    <lineage>
        <taxon>Bacteria</taxon>
        <taxon>Pseudomonadati</taxon>
        <taxon>Pseudomonadota</taxon>
        <taxon>Gammaproteobacteria</taxon>
        <taxon>Alteromonadales</taxon>
        <taxon>Shewanellaceae</taxon>
        <taxon>Shewanella</taxon>
    </lineage>
</organism>
<dbReference type="KEGG" id="slj:EGC82_18180"/>
<dbReference type="SUPFAM" id="SSF47413">
    <property type="entry name" value="lambda repressor-like DNA-binding domains"/>
    <property type="match status" value="1"/>
</dbReference>
<dbReference type="InterPro" id="IPR050807">
    <property type="entry name" value="TransReg_Diox_bact_type"/>
</dbReference>
<dbReference type="InterPro" id="IPR010982">
    <property type="entry name" value="Lambda_DNA-bd_dom_sf"/>
</dbReference>
<sequence>MIFRQATASTLKSLRLEAGLSQEQLARKSGIDRTYISGVERGVRNITLDSLETIVLALGISQLDFVITLHNHLKMVKAVD</sequence>
<dbReference type="GO" id="GO:0003677">
    <property type="term" value="F:DNA binding"/>
    <property type="evidence" value="ECO:0007669"/>
    <property type="project" value="UniProtKB-KW"/>
</dbReference>
<evidence type="ECO:0000256" key="3">
    <source>
        <dbReference type="ARBA" id="ARBA00023163"/>
    </source>
</evidence>
<evidence type="ECO:0000256" key="2">
    <source>
        <dbReference type="ARBA" id="ARBA00023125"/>
    </source>
</evidence>
<accession>A0A3G8M0E7</accession>
<dbReference type="InterPro" id="IPR001387">
    <property type="entry name" value="Cro/C1-type_HTH"/>
</dbReference>
<protein>
    <submittedName>
        <fullName evidence="5">XRE family transcriptional regulator</fullName>
    </submittedName>
</protein>
<dbReference type="CDD" id="cd00093">
    <property type="entry name" value="HTH_XRE"/>
    <property type="match status" value="1"/>
</dbReference>
<evidence type="ECO:0000259" key="4">
    <source>
        <dbReference type="PROSITE" id="PS50943"/>
    </source>
</evidence>
<dbReference type="EMBL" id="CP034015">
    <property type="protein sequence ID" value="AZG74510.1"/>
    <property type="molecule type" value="Genomic_DNA"/>
</dbReference>
<dbReference type="Pfam" id="PF01381">
    <property type="entry name" value="HTH_3"/>
    <property type="match status" value="1"/>
</dbReference>
<evidence type="ECO:0000256" key="1">
    <source>
        <dbReference type="ARBA" id="ARBA00023015"/>
    </source>
</evidence>
<keyword evidence="6" id="KW-1185">Reference proteome</keyword>
<dbReference type="AlphaFoldDB" id="A0A3G8M0E7"/>
<dbReference type="Proteomes" id="UP000278035">
    <property type="component" value="Chromosome"/>
</dbReference>
<dbReference type="SMART" id="SM00530">
    <property type="entry name" value="HTH_XRE"/>
    <property type="match status" value="1"/>
</dbReference>
<dbReference type="OrthoDB" id="9800901at2"/>
<evidence type="ECO:0000313" key="5">
    <source>
        <dbReference type="EMBL" id="AZG74510.1"/>
    </source>
</evidence>
<keyword evidence="2" id="KW-0238">DNA-binding</keyword>
<proteinExistence type="predicted"/>